<evidence type="ECO:0000256" key="1">
    <source>
        <dbReference type="SAM" id="MobiDB-lite"/>
    </source>
</evidence>
<dbReference type="EMBL" id="AP023354">
    <property type="protein sequence ID" value="BCJ27567.1"/>
    <property type="molecule type" value="Genomic_DNA"/>
</dbReference>
<proteinExistence type="predicted"/>
<feature type="region of interest" description="Disordered" evidence="1">
    <location>
        <begin position="1"/>
        <end position="26"/>
    </location>
</feature>
<accession>A0A810KXC2</accession>
<keyword evidence="3" id="KW-1185">Reference proteome</keyword>
<organism evidence="2 3">
    <name type="scientific">Actinocatenispora sera</name>
    <dbReference type="NCBI Taxonomy" id="390989"/>
    <lineage>
        <taxon>Bacteria</taxon>
        <taxon>Bacillati</taxon>
        <taxon>Actinomycetota</taxon>
        <taxon>Actinomycetes</taxon>
        <taxon>Micromonosporales</taxon>
        <taxon>Micromonosporaceae</taxon>
        <taxon>Actinocatenispora</taxon>
    </lineage>
</organism>
<name>A0A810KXC2_9ACTN</name>
<reference evidence="2" key="1">
    <citation type="submission" date="2020-08" db="EMBL/GenBank/DDBJ databases">
        <title>Whole genome shotgun sequence of Actinocatenispora sera NBRC 101916.</title>
        <authorList>
            <person name="Komaki H."/>
            <person name="Tamura T."/>
        </authorList>
    </citation>
    <scope>NUCLEOTIDE SEQUENCE</scope>
    <source>
        <strain evidence="2">NBRC 101916</strain>
    </source>
</reference>
<feature type="compositionally biased region" description="Pro residues" evidence="1">
    <location>
        <begin position="1"/>
        <end position="13"/>
    </location>
</feature>
<dbReference type="KEGG" id="aser:Asera_16750"/>
<evidence type="ECO:0000313" key="3">
    <source>
        <dbReference type="Proteomes" id="UP000680750"/>
    </source>
</evidence>
<protein>
    <submittedName>
        <fullName evidence="2">Uncharacterized protein</fullName>
    </submittedName>
</protein>
<dbReference type="AlphaFoldDB" id="A0A810KXC2"/>
<dbReference type="Proteomes" id="UP000680750">
    <property type="component" value="Chromosome"/>
</dbReference>
<gene>
    <name evidence="2" type="ORF">Asera_16750</name>
</gene>
<evidence type="ECO:0000313" key="2">
    <source>
        <dbReference type="EMBL" id="BCJ27567.1"/>
    </source>
</evidence>
<sequence length="73" mass="7865">MTPRPVRPGTPPVPRRETDGGLFGDGRDLAATVRAHLAELTGPLWTDLPPDDVAATERTLNTLITRAHARLAD</sequence>